<dbReference type="AlphaFoldDB" id="A0A5A9XPY5"/>
<dbReference type="Pfam" id="PF09371">
    <property type="entry name" value="Tex_N"/>
    <property type="match status" value="1"/>
</dbReference>
<reference evidence="3 4" key="1">
    <citation type="submission" date="2019-04" db="EMBL/GenBank/DDBJ databases">
        <title>Geobacter ruber sp. nov., ferric-reducing bacteria isolated from paddy soil.</title>
        <authorList>
            <person name="Xu Z."/>
            <person name="Masuda Y."/>
            <person name="Itoh H."/>
            <person name="Senoo K."/>
        </authorList>
    </citation>
    <scope>NUCLEOTIDE SEQUENCE [LARGE SCALE GENOMIC DNA]</scope>
    <source>
        <strain evidence="3 4">Red88</strain>
    </source>
</reference>
<dbReference type="Pfam" id="PF12836">
    <property type="entry name" value="HHH_3"/>
    <property type="match status" value="1"/>
</dbReference>
<dbReference type="Proteomes" id="UP000324298">
    <property type="component" value="Unassembled WGS sequence"/>
</dbReference>
<dbReference type="PROSITE" id="PS50126">
    <property type="entry name" value="S1"/>
    <property type="match status" value="1"/>
</dbReference>
<name>A0A5A9XPY5_9BACT</name>
<dbReference type="SMART" id="SM00732">
    <property type="entry name" value="YqgFc"/>
    <property type="match status" value="1"/>
</dbReference>
<dbReference type="InterPro" id="IPR023319">
    <property type="entry name" value="Tex-like_HTH_dom_sf"/>
</dbReference>
<dbReference type="GO" id="GO:0006412">
    <property type="term" value="P:translation"/>
    <property type="evidence" value="ECO:0007669"/>
    <property type="project" value="TreeGrafter"/>
</dbReference>
<feature type="domain" description="S1 motif" evidence="2">
    <location>
        <begin position="649"/>
        <end position="718"/>
    </location>
</feature>
<dbReference type="InterPro" id="IPR050437">
    <property type="entry name" value="Ribos_protein_bS1-like"/>
</dbReference>
<dbReference type="InterPro" id="IPR010994">
    <property type="entry name" value="RuvA_2-like"/>
</dbReference>
<dbReference type="CDD" id="cd05685">
    <property type="entry name" value="S1_Tex"/>
    <property type="match status" value="1"/>
</dbReference>
<comment type="caution">
    <text evidence="3">The sequence shown here is derived from an EMBL/GenBank/DDBJ whole genome shotgun (WGS) entry which is preliminary data.</text>
</comment>
<dbReference type="InterPro" id="IPR012340">
    <property type="entry name" value="NA-bd_OB-fold"/>
</dbReference>
<dbReference type="Gene3D" id="3.30.420.140">
    <property type="entry name" value="YqgF/RNase H-like domain"/>
    <property type="match status" value="1"/>
</dbReference>
<dbReference type="Gene3D" id="1.10.150.310">
    <property type="entry name" value="Tex RuvX-like domain-like"/>
    <property type="match status" value="1"/>
</dbReference>
<evidence type="ECO:0000259" key="2">
    <source>
        <dbReference type="PROSITE" id="PS50126"/>
    </source>
</evidence>
<dbReference type="InterPro" id="IPR006641">
    <property type="entry name" value="YqgF/RNaseH-like_dom"/>
</dbReference>
<dbReference type="EMBL" id="SRSD01000001">
    <property type="protein sequence ID" value="KAA0895064.1"/>
    <property type="molecule type" value="Genomic_DNA"/>
</dbReference>
<dbReference type="GO" id="GO:0003729">
    <property type="term" value="F:mRNA binding"/>
    <property type="evidence" value="ECO:0007669"/>
    <property type="project" value="TreeGrafter"/>
</dbReference>
<dbReference type="FunFam" id="2.40.50.140:FF:000051">
    <property type="entry name" value="RNA-binding transcriptional accessory protein"/>
    <property type="match status" value="1"/>
</dbReference>
<dbReference type="Pfam" id="PF00575">
    <property type="entry name" value="S1"/>
    <property type="match status" value="1"/>
</dbReference>
<dbReference type="InterPro" id="IPR037027">
    <property type="entry name" value="YqgF/RNaseH-like_dom_sf"/>
</dbReference>
<dbReference type="SUPFAM" id="SSF53098">
    <property type="entry name" value="Ribonuclease H-like"/>
    <property type="match status" value="1"/>
</dbReference>
<dbReference type="SUPFAM" id="SSF50249">
    <property type="entry name" value="Nucleic acid-binding proteins"/>
    <property type="match status" value="1"/>
</dbReference>
<dbReference type="Pfam" id="PF16921">
    <property type="entry name" value="Tex_YqgF"/>
    <property type="match status" value="1"/>
</dbReference>
<dbReference type="InterPro" id="IPR041692">
    <property type="entry name" value="HHH_9"/>
</dbReference>
<dbReference type="InterPro" id="IPR055179">
    <property type="entry name" value="Tex-like_central_region"/>
</dbReference>
<gene>
    <name evidence="3" type="ORF">ET418_00660</name>
</gene>
<dbReference type="GO" id="GO:0005829">
    <property type="term" value="C:cytosol"/>
    <property type="evidence" value="ECO:0007669"/>
    <property type="project" value="TreeGrafter"/>
</dbReference>
<dbReference type="InterPro" id="IPR012337">
    <property type="entry name" value="RNaseH-like_sf"/>
</dbReference>
<keyword evidence="4" id="KW-1185">Reference proteome</keyword>
<feature type="region of interest" description="Disordered" evidence="1">
    <location>
        <begin position="718"/>
        <end position="750"/>
    </location>
</feature>
<organism evidence="3 4">
    <name type="scientific">Oryzomonas rubra</name>
    <dbReference type="NCBI Taxonomy" id="2509454"/>
    <lineage>
        <taxon>Bacteria</taxon>
        <taxon>Pseudomonadati</taxon>
        <taxon>Thermodesulfobacteriota</taxon>
        <taxon>Desulfuromonadia</taxon>
        <taxon>Geobacterales</taxon>
        <taxon>Geobacteraceae</taxon>
        <taxon>Oryzomonas</taxon>
    </lineage>
</organism>
<dbReference type="FunFam" id="1.10.10.650:FF:000001">
    <property type="entry name" value="S1 RNA-binding domain 1"/>
    <property type="match status" value="1"/>
</dbReference>
<dbReference type="PANTHER" id="PTHR10724">
    <property type="entry name" value="30S RIBOSOMAL PROTEIN S1"/>
    <property type="match status" value="1"/>
</dbReference>
<dbReference type="SMART" id="SM00316">
    <property type="entry name" value="S1"/>
    <property type="match status" value="1"/>
</dbReference>
<dbReference type="Pfam" id="PF17674">
    <property type="entry name" value="HHH_9"/>
    <property type="match status" value="1"/>
</dbReference>
<dbReference type="PANTHER" id="PTHR10724:SF10">
    <property type="entry name" value="S1 RNA-BINDING DOMAIN-CONTAINING PROTEIN 1"/>
    <property type="match status" value="1"/>
</dbReference>
<dbReference type="GO" id="GO:0006139">
    <property type="term" value="P:nucleobase-containing compound metabolic process"/>
    <property type="evidence" value="ECO:0007669"/>
    <property type="project" value="InterPro"/>
</dbReference>
<dbReference type="InterPro" id="IPR023323">
    <property type="entry name" value="Tex-like_dom_sf"/>
</dbReference>
<protein>
    <submittedName>
        <fullName evidence="3">RNA-binding transcriptional accessory protein</fullName>
    </submittedName>
</protein>
<dbReference type="InterPro" id="IPR003029">
    <property type="entry name" value="S1_domain"/>
</dbReference>
<dbReference type="Gene3D" id="2.40.50.140">
    <property type="entry name" value="Nucleic acid-binding proteins"/>
    <property type="match status" value="1"/>
</dbReference>
<dbReference type="InterPro" id="IPR018974">
    <property type="entry name" value="Tex-like_N"/>
</dbReference>
<accession>A0A5A9XPY5</accession>
<evidence type="ECO:0000313" key="4">
    <source>
        <dbReference type="Proteomes" id="UP000324298"/>
    </source>
</evidence>
<dbReference type="FunFam" id="3.30.420.140:FF:000001">
    <property type="entry name" value="RNA-binding transcriptional accessory protein"/>
    <property type="match status" value="1"/>
</dbReference>
<dbReference type="InterPro" id="IPR032639">
    <property type="entry name" value="Tex_YqgF"/>
</dbReference>
<dbReference type="InterPro" id="IPR044146">
    <property type="entry name" value="S1_Tex"/>
</dbReference>
<dbReference type="Gene3D" id="1.10.3500.10">
    <property type="entry name" value="Tex N-terminal region-like"/>
    <property type="match status" value="1"/>
</dbReference>
<dbReference type="Pfam" id="PF22706">
    <property type="entry name" value="Tex_central_region"/>
    <property type="match status" value="1"/>
</dbReference>
<evidence type="ECO:0000256" key="1">
    <source>
        <dbReference type="SAM" id="MobiDB-lite"/>
    </source>
</evidence>
<evidence type="ECO:0000313" key="3">
    <source>
        <dbReference type="EMBL" id="KAA0895064.1"/>
    </source>
</evidence>
<dbReference type="Gene3D" id="1.10.10.650">
    <property type="entry name" value="RuvA domain 2-like"/>
    <property type="match status" value="1"/>
</dbReference>
<dbReference type="SUPFAM" id="SSF47781">
    <property type="entry name" value="RuvA domain 2-like"/>
    <property type="match status" value="2"/>
</dbReference>
<dbReference type="OrthoDB" id="9804714at2"/>
<proteinExistence type="predicted"/>
<sequence>MPVSKDQLTTIIRAIIEETSLTPQQVANTVELLQEGATVPFIARYRKEHTGELDEVQIRAIEERFAYFCELGERKQTILKSIEEQGKLTPELRERIEATRQKTELEDLYLPYKPKRRTKATIARERGLEPLADLMAAQGATVGTPEDAALAYVDPDKGVPDAAAALEGAGHILAERLSDDADARAMVRRLTWEQGVFNSRVAADKKEQVTKFEMYYDYQEPLKAIPSHRMLAMRRGEKEEVLFLTVTAPLEQILAGLKSRLITNDSIFTPLLEGVAEDAYKRLIAPSIEVELRLEAKNLADEVAIRVFGGNLRNLLLAPPAGGKRVLGIDPGLRTGSKLAAVDGTGRFLEHVTIYPHTGAARVPQARQDLLRLVEAHAIEMIAIGNGTAGREMELFTKETLAEAGRYVPVVMVSEAGASVYSASDIAREEFPDLDLTVRGAISIARRLQDPLAELVKIDPKSIGVGQYQHDVNQAMLKKALDDVVESCVNYVGVDLNTASWALLSYVSGVGPALAKAIVGHRDRQGAFPSRKALLDVPRFGAKAFEQAAGFLRIRNGVHPLDNTAVHPERYSLVKVMAADQGVTLAQLAADPALVAGIDLRRYVSDSVGMPTLRDIMEELKKPGRDPRSLFQTASFRDDIREITDLQEGMILQGVVTNVTAFGAFVDIGVHQDGLVHVSHLASRYVKDPNDAVAVGQVVKVKVLSADAQRKRIALSIKEAEAGGGKPKSQRSPKPEAVTQEVKTKTGLDLSAMEKAGFRVKRK</sequence>
<dbReference type="GO" id="GO:0003735">
    <property type="term" value="F:structural constituent of ribosome"/>
    <property type="evidence" value="ECO:0007669"/>
    <property type="project" value="TreeGrafter"/>
</dbReference>
<dbReference type="RefSeq" id="WP_149305648.1">
    <property type="nucleotide sequence ID" value="NZ_SRSD01000001.1"/>
</dbReference>
<dbReference type="SUPFAM" id="SSF158832">
    <property type="entry name" value="Tex N-terminal region-like"/>
    <property type="match status" value="1"/>
</dbReference>